<proteinExistence type="predicted"/>
<dbReference type="EMBL" id="CAJJDN010000029">
    <property type="protein sequence ID" value="CAD8072162.1"/>
    <property type="molecule type" value="Genomic_DNA"/>
</dbReference>
<dbReference type="OrthoDB" id="301413at2759"/>
<dbReference type="Proteomes" id="UP000692954">
    <property type="component" value="Unassembled WGS sequence"/>
</dbReference>
<reference evidence="2" key="1">
    <citation type="submission" date="2021-01" db="EMBL/GenBank/DDBJ databases">
        <authorList>
            <consortium name="Genoscope - CEA"/>
            <person name="William W."/>
        </authorList>
    </citation>
    <scope>NUCLEOTIDE SEQUENCE</scope>
</reference>
<feature type="compositionally biased region" description="Low complexity" evidence="1">
    <location>
        <begin position="132"/>
        <end position="151"/>
    </location>
</feature>
<feature type="region of interest" description="Disordered" evidence="1">
    <location>
        <begin position="124"/>
        <end position="152"/>
    </location>
</feature>
<evidence type="ECO:0000313" key="2">
    <source>
        <dbReference type="EMBL" id="CAD8072162.1"/>
    </source>
</evidence>
<evidence type="ECO:0000313" key="3">
    <source>
        <dbReference type="Proteomes" id="UP000692954"/>
    </source>
</evidence>
<comment type="caution">
    <text evidence="2">The sequence shown here is derived from an EMBL/GenBank/DDBJ whole genome shotgun (WGS) entry which is preliminary data.</text>
</comment>
<sequence>MNQLEKTPKQRLQRTQSQQDEKWLKQLNKVSSSLKNLKTTQERNVYIKKVAHQRELDKINHEKQVIQQKSYLLDRSKKKFLSLIRCKDPEKFFLKFKPIQKPLNMLRMVSELNLAEKVQMNLNKQSKHEQEQSSIINSEISKNKKNGGSKITDLNVSKESQIEILKPRKTLEYLFLENKKQQINLQRDFDLEKSKSKKQTQRRSYSQYSKSNLKNLTTTGINALVTEMDQMDQKINNNLLKISKISSQMQGYNINNSLSRNGIYFQTKQTSNSIKVNSQDNICLEDDNSSLASHTQMMLDNLYGITKKLNSDTKNLDVKKKEYEHESIKLFYKKINCKI</sequence>
<organism evidence="2 3">
    <name type="scientific">Paramecium sonneborni</name>
    <dbReference type="NCBI Taxonomy" id="65129"/>
    <lineage>
        <taxon>Eukaryota</taxon>
        <taxon>Sar</taxon>
        <taxon>Alveolata</taxon>
        <taxon>Ciliophora</taxon>
        <taxon>Intramacronucleata</taxon>
        <taxon>Oligohymenophorea</taxon>
        <taxon>Peniculida</taxon>
        <taxon>Parameciidae</taxon>
        <taxon>Paramecium</taxon>
    </lineage>
</organism>
<protein>
    <submittedName>
        <fullName evidence="2">Uncharacterized protein</fullName>
    </submittedName>
</protein>
<gene>
    <name evidence="2" type="ORF">PSON_ATCC_30995.1.T0290009</name>
</gene>
<evidence type="ECO:0000256" key="1">
    <source>
        <dbReference type="SAM" id="MobiDB-lite"/>
    </source>
</evidence>
<name>A0A8S1M0V6_9CILI</name>
<dbReference type="AlphaFoldDB" id="A0A8S1M0V6"/>
<keyword evidence="3" id="KW-1185">Reference proteome</keyword>
<accession>A0A8S1M0V6</accession>